<reference evidence="4 5" key="1">
    <citation type="submission" date="2016-10" db="EMBL/GenBank/DDBJ databases">
        <authorList>
            <person name="de Groot N.N."/>
        </authorList>
    </citation>
    <scope>NUCLEOTIDE SEQUENCE [LARGE SCALE GENOMIC DNA]</scope>
    <source>
        <strain evidence="4 5">CGMCC 4.5598</strain>
    </source>
</reference>
<gene>
    <name evidence="4" type="ORF">SAMN05421811_11226</name>
</gene>
<dbReference type="InterPro" id="IPR015854">
    <property type="entry name" value="ABC_transpr_LolD-like"/>
</dbReference>
<evidence type="ECO:0000313" key="4">
    <source>
        <dbReference type="EMBL" id="SEU34278.1"/>
    </source>
</evidence>
<dbReference type="EMBL" id="FOHX01000012">
    <property type="protein sequence ID" value="SEU34278.1"/>
    <property type="molecule type" value="Genomic_DNA"/>
</dbReference>
<dbReference type="Pfam" id="PF00005">
    <property type="entry name" value="ABC_tran"/>
    <property type="match status" value="1"/>
</dbReference>
<dbReference type="PANTHER" id="PTHR24220:SF612">
    <property type="entry name" value="FE(3+) IONS IMPORT ATP-BINDING PROTEIN FBPC"/>
    <property type="match status" value="1"/>
</dbReference>
<dbReference type="InterPro" id="IPR017871">
    <property type="entry name" value="ABC_transporter-like_CS"/>
</dbReference>
<dbReference type="PANTHER" id="PTHR24220">
    <property type="entry name" value="IMPORT ATP-BINDING PROTEIN"/>
    <property type="match status" value="1"/>
</dbReference>
<proteinExistence type="predicted"/>
<evidence type="ECO:0000259" key="3">
    <source>
        <dbReference type="PROSITE" id="PS50893"/>
    </source>
</evidence>
<dbReference type="GO" id="GO:0005886">
    <property type="term" value="C:plasma membrane"/>
    <property type="evidence" value="ECO:0007669"/>
    <property type="project" value="TreeGrafter"/>
</dbReference>
<feature type="domain" description="ABC transporter" evidence="3">
    <location>
        <begin position="8"/>
        <end position="248"/>
    </location>
</feature>
<accession>A0A1I0L428</accession>
<dbReference type="InterPro" id="IPR027417">
    <property type="entry name" value="P-loop_NTPase"/>
</dbReference>
<dbReference type="GO" id="GO:0005524">
    <property type="term" value="F:ATP binding"/>
    <property type="evidence" value="ECO:0007669"/>
    <property type="project" value="UniProtKB-KW"/>
</dbReference>
<protein>
    <submittedName>
        <fullName evidence="4">Iron complex transport system ATP-binding protein/phosphonate transport system ATP-binding protein</fullName>
    </submittedName>
</protein>
<evidence type="ECO:0000256" key="2">
    <source>
        <dbReference type="ARBA" id="ARBA00022840"/>
    </source>
</evidence>
<keyword evidence="2 4" id="KW-0067">ATP-binding</keyword>
<dbReference type="Gene3D" id="3.40.50.300">
    <property type="entry name" value="P-loop containing nucleotide triphosphate hydrolases"/>
    <property type="match status" value="1"/>
</dbReference>
<keyword evidence="1" id="KW-0547">Nucleotide-binding</keyword>
<dbReference type="GO" id="GO:0016887">
    <property type="term" value="F:ATP hydrolysis activity"/>
    <property type="evidence" value="ECO:0007669"/>
    <property type="project" value="InterPro"/>
</dbReference>
<name>A0A1I0L428_9ACTN</name>
<dbReference type="GO" id="GO:0022857">
    <property type="term" value="F:transmembrane transporter activity"/>
    <property type="evidence" value="ECO:0007669"/>
    <property type="project" value="TreeGrafter"/>
</dbReference>
<dbReference type="Proteomes" id="UP000199361">
    <property type="component" value="Unassembled WGS sequence"/>
</dbReference>
<dbReference type="STRING" id="568860.SAMN05421811_11226"/>
<keyword evidence="5" id="KW-1185">Reference proteome</keyword>
<dbReference type="RefSeq" id="WP_091088492.1">
    <property type="nucleotide sequence ID" value="NZ_FOHX01000012.1"/>
</dbReference>
<dbReference type="AlphaFoldDB" id="A0A1I0L428"/>
<dbReference type="SUPFAM" id="SSF52540">
    <property type="entry name" value="P-loop containing nucleoside triphosphate hydrolases"/>
    <property type="match status" value="1"/>
</dbReference>
<dbReference type="SMART" id="SM00382">
    <property type="entry name" value="AAA"/>
    <property type="match status" value="1"/>
</dbReference>
<dbReference type="InterPro" id="IPR003593">
    <property type="entry name" value="AAA+_ATPase"/>
</dbReference>
<dbReference type="InterPro" id="IPR003439">
    <property type="entry name" value="ABC_transporter-like_ATP-bd"/>
</dbReference>
<sequence>MLHSAAEIVVSDVSVILGGRTVLADVTLKVEAGERLALLGPSGAGKTTLLRTIVGAVAPTSGRVSVDEADPFGPRREITRLRRTIGCVRQRDDLVPGLSARANILAGIAHRWSPADWVTIACGRVPRRFVPRLLDLAALHDITPLLPQRVEHLSGGERQRVALARALFGEPRLILADECTSGLDPVRAAVALRHLRASGSTVVATTHDLNVAGRCDRVVALRDGRIVYDGPPPATEEVERIYGTAGREDMVTGRWTI</sequence>
<dbReference type="PROSITE" id="PS50893">
    <property type="entry name" value="ABC_TRANSPORTER_2"/>
    <property type="match status" value="1"/>
</dbReference>
<organism evidence="4 5">
    <name type="scientific">Nonomuraea wenchangensis</name>
    <dbReference type="NCBI Taxonomy" id="568860"/>
    <lineage>
        <taxon>Bacteria</taxon>
        <taxon>Bacillati</taxon>
        <taxon>Actinomycetota</taxon>
        <taxon>Actinomycetes</taxon>
        <taxon>Streptosporangiales</taxon>
        <taxon>Streptosporangiaceae</taxon>
        <taxon>Nonomuraea</taxon>
    </lineage>
</organism>
<dbReference type="OrthoDB" id="3190580at2"/>
<evidence type="ECO:0000256" key="1">
    <source>
        <dbReference type="ARBA" id="ARBA00022741"/>
    </source>
</evidence>
<evidence type="ECO:0000313" key="5">
    <source>
        <dbReference type="Proteomes" id="UP000199361"/>
    </source>
</evidence>
<dbReference type="PROSITE" id="PS00211">
    <property type="entry name" value="ABC_TRANSPORTER_1"/>
    <property type="match status" value="1"/>
</dbReference>